<feature type="transmembrane region" description="Helical" evidence="5">
    <location>
        <begin position="85"/>
        <end position="108"/>
    </location>
</feature>
<feature type="transmembrane region" description="Helical" evidence="5">
    <location>
        <begin position="114"/>
        <end position="135"/>
    </location>
</feature>
<feature type="transmembrane region" description="Helical" evidence="5">
    <location>
        <begin position="382"/>
        <end position="403"/>
    </location>
</feature>
<feature type="transmembrane region" description="Helical" evidence="5">
    <location>
        <begin position="327"/>
        <end position="351"/>
    </location>
</feature>
<feature type="transmembrane region" description="Helical" evidence="5">
    <location>
        <begin position="440"/>
        <end position="460"/>
    </location>
</feature>
<evidence type="ECO:0000256" key="5">
    <source>
        <dbReference type="SAM" id="Phobius"/>
    </source>
</evidence>
<dbReference type="EMBL" id="MGJI01000028">
    <property type="protein sequence ID" value="OGN03917.1"/>
    <property type="molecule type" value="Genomic_DNA"/>
</dbReference>
<dbReference type="InterPro" id="IPR002797">
    <property type="entry name" value="Polysacc_synth"/>
</dbReference>
<organism evidence="6 7">
    <name type="scientific">Candidatus Yanofskybacteria bacterium RIFCSPHIGHO2_01_FULL_44_17</name>
    <dbReference type="NCBI Taxonomy" id="1802668"/>
    <lineage>
        <taxon>Bacteria</taxon>
        <taxon>Candidatus Yanofskyibacteriota</taxon>
    </lineage>
</organism>
<feature type="transmembrane region" description="Helical" evidence="5">
    <location>
        <begin position="256"/>
        <end position="277"/>
    </location>
</feature>
<dbReference type="PANTHER" id="PTHR43424:SF1">
    <property type="entry name" value="LOCUS PUTATIVE PROTEIN 1-RELATED"/>
    <property type="match status" value="1"/>
</dbReference>
<gene>
    <name evidence="6" type="ORF">A2831_02415</name>
</gene>
<keyword evidence="4 5" id="KW-0472">Membrane</keyword>
<evidence type="ECO:0000256" key="2">
    <source>
        <dbReference type="ARBA" id="ARBA00022692"/>
    </source>
</evidence>
<dbReference type="InterPro" id="IPR052556">
    <property type="entry name" value="PolySynth_Transporter"/>
</dbReference>
<proteinExistence type="predicted"/>
<evidence type="ECO:0000256" key="4">
    <source>
        <dbReference type="ARBA" id="ARBA00023136"/>
    </source>
</evidence>
<dbReference type="STRING" id="1802668.A2831_02415"/>
<feature type="transmembrane region" description="Helical" evidence="5">
    <location>
        <begin position="7"/>
        <end position="30"/>
    </location>
</feature>
<dbReference type="GO" id="GO:0016020">
    <property type="term" value="C:membrane"/>
    <property type="evidence" value="ECO:0007669"/>
    <property type="project" value="UniProtKB-SubCell"/>
</dbReference>
<feature type="transmembrane region" description="Helical" evidence="5">
    <location>
        <begin position="289"/>
        <end position="307"/>
    </location>
</feature>
<keyword evidence="2 5" id="KW-0812">Transmembrane</keyword>
<evidence type="ECO:0000313" key="6">
    <source>
        <dbReference type="EMBL" id="OGN03917.1"/>
    </source>
</evidence>
<sequence>MLQKISYNLGIATLSRGIIGILSLLVVGILTRYLGPEGFGQYSAIFAYLYIFTAVADLGLYTFMVREISRTDNSPDERSIASKIFTLRLLAVVILIILADMLVFLLPYPPIVKVGVLIASLFSVGSSLSQILVGVFQKYLRLYLVSLADVLARLVQLGSLVILIKFENGLLWFVAVVVFAEAIHAGLIYGFSRRMIKIKPIIDFVYFRSAIKTALPIAVSLVLVLIYFKLDTVMLSVMKPAQDVGIYSAAYKVLEAVIFLPAIYIGLVMPLLSRFAIKSKLEFIKTFRSAFNVITIFALYFSTYIFLMSDWIVRAIGGGAFMQASPVLKILSFAIFLIFFGNLGGNAIIALNLQKKAMWIYLGGAVINVGLNIILIPRYSYFAAASTTVLAEIFITASMFWLIRQNTKIVINKFAFVKTILASSIVGLLMYPLIGSFVKASVVSLAYFPLLLALGVFTRADLRETISLKKPPELSR</sequence>
<dbReference type="AlphaFoldDB" id="A0A1F8ESS6"/>
<accession>A0A1F8ESS6</accession>
<comment type="subcellular location">
    <subcellularLocation>
        <location evidence="1">Membrane</location>
        <topology evidence="1">Multi-pass membrane protein</topology>
    </subcellularLocation>
</comment>
<keyword evidence="3 5" id="KW-1133">Transmembrane helix</keyword>
<feature type="transmembrane region" description="Helical" evidence="5">
    <location>
        <begin position="42"/>
        <end position="64"/>
    </location>
</feature>
<evidence type="ECO:0000256" key="3">
    <source>
        <dbReference type="ARBA" id="ARBA00022989"/>
    </source>
</evidence>
<protein>
    <submittedName>
        <fullName evidence="6">Uncharacterized protein</fullName>
    </submittedName>
</protein>
<feature type="transmembrane region" description="Helical" evidence="5">
    <location>
        <begin position="415"/>
        <end position="434"/>
    </location>
</feature>
<feature type="transmembrane region" description="Helical" evidence="5">
    <location>
        <begin position="358"/>
        <end position="376"/>
    </location>
</feature>
<comment type="caution">
    <text evidence="6">The sequence shown here is derived from an EMBL/GenBank/DDBJ whole genome shotgun (WGS) entry which is preliminary data.</text>
</comment>
<feature type="transmembrane region" description="Helical" evidence="5">
    <location>
        <begin position="204"/>
        <end position="228"/>
    </location>
</feature>
<evidence type="ECO:0000256" key="1">
    <source>
        <dbReference type="ARBA" id="ARBA00004141"/>
    </source>
</evidence>
<feature type="transmembrane region" description="Helical" evidence="5">
    <location>
        <begin position="170"/>
        <end position="192"/>
    </location>
</feature>
<dbReference type="CDD" id="cd13128">
    <property type="entry name" value="MATE_Wzx_like"/>
    <property type="match status" value="1"/>
</dbReference>
<name>A0A1F8ESS6_9BACT</name>
<evidence type="ECO:0000313" key="7">
    <source>
        <dbReference type="Proteomes" id="UP000177507"/>
    </source>
</evidence>
<feature type="transmembrane region" description="Helical" evidence="5">
    <location>
        <begin position="142"/>
        <end position="164"/>
    </location>
</feature>
<dbReference type="PANTHER" id="PTHR43424">
    <property type="entry name" value="LOCUS PUTATIVE PROTEIN 1-RELATED"/>
    <property type="match status" value="1"/>
</dbReference>
<dbReference type="Proteomes" id="UP000177507">
    <property type="component" value="Unassembled WGS sequence"/>
</dbReference>
<reference evidence="6 7" key="1">
    <citation type="journal article" date="2016" name="Nat. Commun.">
        <title>Thousands of microbial genomes shed light on interconnected biogeochemical processes in an aquifer system.</title>
        <authorList>
            <person name="Anantharaman K."/>
            <person name="Brown C.T."/>
            <person name="Hug L.A."/>
            <person name="Sharon I."/>
            <person name="Castelle C.J."/>
            <person name="Probst A.J."/>
            <person name="Thomas B.C."/>
            <person name="Singh A."/>
            <person name="Wilkins M.J."/>
            <person name="Karaoz U."/>
            <person name="Brodie E.L."/>
            <person name="Williams K.H."/>
            <person name="Hubbard S.S."/>
            <person name="Banfield J.F."/>
        </authorList>
    </citation>
    <scope>NUCLEOTIDE SEQUENCE [LARGE SCALE GENOMIC DNA]</scope>
</reference>
<dbReference type="Pfam" id="PF01943">
    <property type="entry name" value="Polysacc_synt"/>
    <property type="match status" value="1"/>
</dbReference>